<dbReference type="HOGENOM" id="CLU_057924_3_0_1"/>
<feature type="transmembrane region" description="Helical" evidence="6">
    <location>
        <begin position="6"/>
        <end position="26"/>
    </location>
</feature>
<evidence type="ECO:0000256" key="3">
    <source>
        <dbReference type="ARBA" id="ARBA00022692"/>
    </source>
</evidence>
<dbReference type="InterPro" id="IPR019421">
    <property type="entry name" value="7TM_GPCR_serpentine_rcpt_Srd"/>
</dbReference>
<keyword evidence="4 6" id="KW-1133">Transmembrane helix</keyword>
<comment type="subcellular location">
    <subcellularLocation>
        <location evidence="1">Membrane</location>
        <topology evidence="1">Multi-pass membrane protein</topology>
    </subcellularLocation>
</comment>
<organism evidence="8">
    <name type="scientific">Caenorhabditis brenneri</name>
    <name type="common">Nematode worm</name>
    <dbReference type="NCBI Taxonomy" id="135651"/>
    <lineage>
        <taxon>Eukaryota</taxon>
        <taxon>Metazoa</taxon>
        <taxon>Ecdysozoa</taxon>
        <taxon>Nematoda</taxon>
        <taxon>Chromadorea</taxon>
        <taxon>Rhabditida</taxon>
        <taxon>Rhabditina</taxon>
        <taxon>Rhabditomorpha</taxon>
        <taxon>Rhabditoidea</taxon>
        <taxon>Rhabditidae</taxon>
        <taxon>Peloderinae</taxon>
        <taxon>Caenorhabditis</taxon>
    </lineage>
</organism>
<feature type="transmembrane region" description="Helical" evidence="6">
    <location>
        <begin position="182"/>
        <end position="203"/>
    </location>
</feature>
<dbReference type="PANTHER" id="PTHR22945">
    <property type="entry name" value="SERPENTINE RECEPTOR, CLASS D DELTA"/>
    <property type="match status" value="1"/>
</dbReference>
<feature type="transmembrane region" description="Helical" evidence="6">
    <location>
        <begin position="233"/>
        <end position="253"/>
    </location>
</feature>
<dbReference type="AlphaFoldDB" id="G0NA79"/>
<evidence type="ECO:0000256" key="5">
    <source>
        <dbReference type="ARBA" id="ARBA00023136"/>
    </source>
</evidence>
<evidence type="ECO:0000256" key="4">
    <source>
        <dbReference type="ARBA" id="ARBA00022989"/>
    </source>
</evidence>
<dbReference type="InterPro" id="IPR050920">
    <property type="entry name" value="Nematode_rcpt-like_delta"/>
</dbReference>
<accession>G0NA79</accession>
<keyword evidence="3 6" id="KW-0812">Transmembrane</keyword>
<evidence type="ECO:0000313" key="7">
    <source>
        <dbReference type="EMBL" id="EGT55950.1"/>
    </source>
</evidence>
<evidence type="ECO:0000256" key="1">
    <source>
        <dbReference type="ARBA" id="ARBA00004141"/>
    </source>
</evidence>
<feature type="transmembrane region" description="Helical" evidence="6">
    <location>
        <begin position="38"/>
        <end position="59"/>
    </location>
</feature>
<comment type="similarity">
    <text evidence="2">Belongs to the nematode receptor-like protein srd family.</text>
</comment>
<gene>
    <name evidence="7" type="ORF">CAEBREN_29383</name>
</gene>
<feature type="transmembrane region" description="Helical" evidence="6">
    <location>
        <begin position="89"/>
        <end position="113"/>
    </location>
</feature>
<protein>
    <submittedName>
        <fullName evidence="7">Uncharacterized protein</fullName>
    </submittedName>
</protein>
<dbReference type="Pfam" id="PF10317">
    <property type="entry name" value="7TM_GPCR_Srd"/>
    <property type="match status" value="1"/>
</dbReference>
<reference evidence="8" key="1">
    <citation type="submission" date="2011-07" db="EMBL/GenBank/DDBJ databases">
        <authorList>
            <consortium name="Caenorhabditis brenneri Sequencing and Analysis Consortium"/>
            <person name="Wilson R.K."/>
        </authorList>
    </citation>
    <scope>NUCLEOTIDE SEQUENCE [LARGE SCALE GENOMIC DNA]</scope>
    <source>
        <strain evidence="8">PB2801</strain>
    </source>
</reference>
<dbReference type="SUPFAM" id="SSF81321">
    <property type="entry name" value="Family A G protein-coupled receptor-like"/>
    <property type="match status" value="1"/>
</dbReference>
<name>G0NA79_CAEBE</name>
<dbReference type="InParanoid" id="G0NA79"/>
<sequence>MPFLFVTFHSILSVIGCILNGMLCHVAMWKSPTVIKTYSIITVNFAITNLAICFVNFVLQMRMIPIEKTIIFVSYGPCQWLNNGICFDLYSVLVHVYTHTIWLLFISFLYRYYVMVKSEPTKTKVKLLLLLIYLPSFIQMILLFFEFTDPSELLRIQETLVPQYILRGLMVFGIADSTSFNAMFSIIHVAVMSTPIVMCIVVLRKKILKKMTFKGVAVNSNTRSLQLQLLRALTFQALIPCFYLIGVVSYFISRLEIYRDPFFEYLIFSAFLFVPVLTPISAFTFVTPYRKWLLKTFHLKIQKVESGRFETREETHDTRVQSNQTNK</sequence>
<proteinExistence type="inferred from homology"/>
<evidence type="ECO:0000256" key="2">
    <source>
        <dbReference type="ARBA" id="ARBA00009166"/>
    </source>
</evidence>
<dbReference type="PANTHER" id="PTHR22945:SF13">
    <property type="entry name" value="SERPENTINE RECEPTOR, CLASS D (DELTA)"/>
    <property type="match status" value="1"/>
</dbReference>
<dbReference type="eggNOG" id="ENOG502TCR4">
    <property type="taxonomic scope" value="Eukaryota"/>
</dbReference>
<dbReference type="FunCoup" id="G0NA79">
    <property type="interactions" value="9"/>
</dbReference>
<dbReference type="OrthoDB" id="5821732at2759"/>
<keyword evidence="5 6" id="KW-0472">Membrane</keyword>
<dbReference type="EMBL" id="GL379853">
    <property type="protein sequence ID" value="EGT55950.1"/>
    <property type="molecule type" value="Genomic_DNA"/>
</dbReference>
<feature type="transmembrane region" description="Helical" evidence="6">
    <location>
        <begin position="265"/>
        <end position="286"/>
    </location>
</feature>
<evidence type="ECO:0000313" key="8">
    <source>
        <dbReference type="Proteomes" id="UP000008068"/>
    </source>
</evidence>
<evidence type="ECO:0000256" key="6">
    <source>
        <dbReference type="SAM" id="Phobius"/>
    </source>
</evidence>
<dbReference type="Proteomes" id="UP000008068">
    <property type="component" value="Unassembled WGS sequence"/>
</dbReference>
<feature type="transmembrane region" description="Helical" evidence="6">
    <location>
        <begin position="125"/>
        <end position="145"/>
    </location>
</feature>
<dbReference type="GO" id="GO:0016020">
    <property type="term" value="C:membrane"/>
    <property type="evidence" value="ECO:0007669"/>
    <property type="project" value="UniProtKB-SubCell"/>
</dbReference>
<keyword evidence="8" id="KW-1185">Reference proteome</keyword>